<evidence type="ECO:0000256" key="2">
    <source>
        <dbReference type="SAM" id="MobiDB-lite"/>
    </source>
</evidence>
<dbReference type="GeneID" id="107227570"/>
<dbReference type="GO" id="GO:0003723">
    <property type="term" value="F:RNA binding"/>
    <property type="evidence" value="ECO:0007669"/>
    <property type="project" value="UniProtKB-UniRule"/>
</dbReference>
<evidence type="ECO:0000259" key="3">
    <source>
        <dbReference type="PROSITE" id="PS51165"/>
    </source>
</evidence>
<dbReference type="Pfam" id="PF02926">
    <property type="entry name" value="THUMP"/>
    <property type="match status" value="1"/>
</dbReference>
<dbReference type="Gene3D" id="3.30.2300.10">
    <property type="entry name" value="THUMP superfamily"/>
    <property type="match status" value="1"/>
</dbReference>
<dbReference type="KEGG" id="nlo:107227570"/>
<dbReference type="AlphaFoldDB" id="A0A6J0CCE4"/>
<dbReference type="GO" id="GO:0006400">
    <property type="term" value="P:tRNA modification"/>
    <property type="evidence" value="ECO:0007669"/>
    <property type="project" value="InterPro"/>
</dbReference>
<evidence type="ECO:0000256" key="1">
    <source>
        <dbReference type="PROSITE-ProRule" id="PRU00529"/>
    </source>
</evidence>
<name>A0A6J0CCE4_NEOLC</name>
<feature type="region of interest" description="Disordered" evidence="2">
    <location>
        <begin position="281"/>
        <end position="319"/>
    </location>
</feature>
<keyword evidence="1" id="KW-0694">RNA-binding</keyword>
<dbReference type="FunCoup" id="A0A6J0CCE4">
    <property type="interactions" value="2227"/>
</dbReference>
<organism evidence="5">
    <name type="scientific">Neodiprion lecontei</name>
    <name type="common">Redheaded pine sawfly</name>
    <dbReference type="NCBI Taxonomy" id="441921"/>
    <lineage>
        <taxon>Eukaryota</taxon>
        <taxon>Metazoa</taxon>
        <taxon>Ecdysozoa</taxon>
        <taxon>Arthropoda</taxon>
        <taxon>Hexapoda</taxon>
        <taxon>Insecta</taxon>
        <taxon>Pterygota</taxon>
        <taxon>Neoptera</taxon>
        <taxon>Endopterygota</taxon>
        <taxon>Hymenoptera</taxon>
        <taxon>Tenthredinoidea</taxon>
        <taxon>Diprionidae</taxon>
        <taxon>Diprioninae</taxon>
        <taxon>Neodiprion</taxon>
    </lineage>
</organism>
<dbReference type="OrthoDB" id="367221at2759"/>
<dbReference type="InterPro" id="IPR040183">
    <property type="entry name" value="THUMPD1-like"/>
</dbReference>
<feature type="compositionally biased region" description="Basic and acidic residues" evidence="2">
    <location>
        <begin position="293"/>
        <end position="313"/>
    </location>
</feature>
<dbReference type="InterPro" id="IPR004114">
    <property type="entry name" value="THUMP_dom"/>
</dbReference>
<dbReference type="Proteomes" id="UP000829291">
    <property type="component" value="Chromosome 3"/>
</dbReference>
<dbReference type="CDD" id="cd11717">
    <property type="entry name" value="THUMP_THUMPD1_like"/>
    <property type="match status" value="1"/>
</dbReference>
<evidence type="ECO:0000313" key="5">
    <source>
        <dbReference type="RefSeq" id="XP_015524247.2"/>
    </source>
</evidence>
<feature type="region of interest" description="Disordered" evidence="2">
    <location>
        <begin position="71"/>
        <end position="96"/>
    </location>
</feature>
<dbReference type="PROSITE" id="PS51165">
    <property type="entry name" value="THUMP"/>
    <property type="match status" value="1"/>
</dbReference>
<dbReference type="RefSeq" id="XP_015524247.2">
    <property type="nucleotide sequence ID" value="XM_015668761.2"/>
</dbReference>
<feature type="compositionally biased region" description="Polar residues" evidence="2">
    <location>
        <begin position="74"/>
        <end position="84"/>
    </location>
</feature>
<proteinExistence type="predicted"/>
<keyword evidence="4" id="KW-1185">Reference proteome</keyword>
<protein>
    <submittedName>
        <fullName evidence="5">THUMP domain-containing protein 1 homolog</fullName>
    </submittedName>
</protein>
<dbReference type="SMART" id="SM00981">
    <property type="entry name" value="THUMP"/>
    <property type="match status" value="1"/>
</dbReference>
<evidence type="ECO:0000313" key="4">
    <source>
        <dbReference type="Proteomes" id="UP000829291"/>
    </source>
</evidence>
<dbReference type="PANTHER" id="PTHR13452">
    <property type="entry name" value="THUMP DOMAIN CONTAINING PROTEIN 1-RELATED"/>
    <property type="match status" value="1"/>
</dbReference>
<gene>
    <name evidence="5" type="primary">LOC107227570</name>
</gene>
<accession>A0A6J0CCE4</accession>
<feature type="domain" description="THUMP" evidence="3">
    <location>
        <begin position="154"/>
        <end position="260"/>
    </location>
</feature>
<sequence>MDSQKRKKNYYSGHHNYQKKRKQYNLEPGIKGFFCTCNFREKDCVREVYSVLSEYADNLYGIEQTELCTRASDETASTEQNETENGNEKISQEEEDSVDISEALKKEVAELKAESQKPVNLRRFQVVDTGVKSVVFIRTTIPNPLELVSTIIKELYETKKQRTRYLMRLLPVEIVCKAYMDDIKLKANTLFEKYFAQEPKTFAIIFNRHSNNSIKRGELIEDLADIIAKKNPGNKADLKNPELAVVVEVIRGVCLLSIAPSYYKYKKYNLLEICGVRESDKKESANVASPEPMHSKPEEESTETEESKSDKPVELPVDV</sequence>
<reference evidence="5" key="1">
    <citation type="submission" date="2025-08" db="UniProtKB">
        <authorList>
            <consortium name="RefSeq"/>
        </authorList>
    </citation>
    <scope>IDENTIFICATION</scope>
    <source>
        <tissue evidence="5">Thorax and Abdomen</tissue>
    </source>
</reference>
<dbReference type="InParanoid" id="A0A6J0CCE4"/>
<dbReference type="PANTHER" id="PTHR13452:SF10">
    <property type="entry name" value="THUMP DOMAIN-CONTAINING PROTEIN 1"/>
    <property type="match status" value="1"/>
</dbReference>
<dbReference type="SUPFAM" id="SSF143437">
    <property type="entry name" value="THUMP domain-like"/>
    <property type="match status" value="1"/>
</dbReference>